<feature type="domain" description="Ras-GEF" evidence="3">
    <location>
        <begin position="14"/>
        <end position="79"/>
    </location>
</feature>
<dbReference type="Gene3D" id="1.10.840.10">
    <property type="entry name" value="Ras guanine-nucleotide exchange factors catalytic domain"/>
    <property type="match status" value="1"/>
</dbReference>
<dbReference type="PROSITE" id="PS50009">
    <property type="entry name" value="RASGEF_CAT"/>
    <property type="match status" value="1"/>
</dbReference>
<dbReference type="InterPro" id="IPR023578">
    <property type="entry name" value="Ras_GEF_dom_sf"/>
</dbReference>
<accession>A0A0L0F5L1</accession>
<dbReference type="PANTHER" id="PTHR23113:SF368">
    <property type="entry name" value="CELL DIVISION CONTROL PROTEIN 25"/>
    <property type="match status" value="1"/>
</dbReference>
<evidence type="ECO:0000313" key="5">
    <source>
        <dbReference type="Proteomes" id="UP000054560"/>
    </source>
</evidence>
<evidence type="ECO:0000259" key="3">
    <source>
        <dbReference type="PROSITE" id="PS50009"/>
    </source>
</evidence>
<dbReference type="OrthoDB" id="10254377at2759"/>
<protein>
    <recommendedName>
        <fullName evidence="3">Ras-GEF domain-containing protein</fullName>
    </recommendedName>
</protein>
<dbReference type="RefSeq" id="XP_014145773.1">
    <property type="nucleotide sequence ID" value="XM_014290298.1"/>
</dbReference>
<dbReference type="InterPro" id="IPR008937">
    <property type="entry name" value="Ras-like_GEF"/>
</dbReference>
<reference evidence="4 5" key="1">
    <citation type="submission" date="2011-02" db="EMBL/GenBank/DDBJ databases">
        <title>The Genome Sequence of Sphaeroforma arctica JP610.</title>
        <authorList>
            <consortium name="The Broad Institute Genome Sequencing Platform"/>
            <person name="Russ C."/>
            <person name="Cuomo C."/>
            <person name="Young S.K."/>
            <person name="Zeng Q."/>
            <person name="Gargeya S."/>
            <person name="Alvarado L."/>
            <person name="Berlin A."/>
            <person name="Chapman S.B."/>
            <person name="Chen Z."/>
            <person name="Freedman E."/>
            <person name="Gellesch M."/>
            <person name="Goldberg J."/>
            <person name="Griggs A."/>
            <person name="Gujja S."/>
            <person name="Heilman E."/>
            <person name="Heiman D."/>
            <person name="Howarth C."/>
            <person name="Mehta T."/>
            <person name="Neiman D."/>
            <person name="Pearson M."/>
            <person name="Roberts A."/>
            <person name="Saif S."/>
            <person name="Shea T."/>
            <person name="Shenoy N."/>
            <person name="Sisk P."/>
            <person name="Stolte C."/>
            <person name="Sykes S."/>
            <person name="White J."/>
            <person name="Yandava C."/>
            <person name="Burger G."/>
            <person name="Gray M.W."/>
            <person name="Holland P.W.H."/>
            <person name="King N."/>
            <person name="Lang F.B.F."/>
            <person name="Roger A.J."/>
            <person name="Ruiz-Trillo I."/>
            <person name="Haas B."/>
            <person name="Nusbaum C."/>
            <person name="Birren B."/>
        </authorList>
    </citation>
    <scope>NUCLEOTIDE SEQUENCE [LARGE SCALE GENOMIC DNA]</scope>
    <source>
        <strain evidence="4 5">JP610</strain>
    </source>
</reference>
<dbReference type="GeneID" id="25916088"/>
<dbReference type="SUPFAM" id="SSF48366">
    <property type="entry name" value="Ras GEF"/>
    <property type="match status" value="1"/>
</dbReference>
<evidence type="ECO:0000256" key="2">
    <source>
        <dbReference type="PROSITE-ProRule" id="PRU00168"/>
    </source>
</evidence>
<gene>
    <name evidence="4" type="ORF">SARC_15584</name>
</gene>
<dbReference type="AlphaFoldDB" id="A0A0L0F5L1"/>
<dbReference type="GO" id="GO:0005085">
    <property type="term" value="F:guanyl-nucleotide exchange factor activity"/>
    <property type="evidence" value="ECO:0007669"/>
    <property type="project" value="UniProtKB-KW"/>
</dbReference>
<evidence type="ECO:0000313" key="4">
    <source>
        <dbReference type="EMBL" id="KNC71871.1"/>
    </source>
</evidence>
<organism evidence="4 5">
    <name type="scientific">Sphaeroforma arctica JP610</name>
    <dbReference type="NCBI Taxonomy" id="667725"/>
    <lineage>
        <taxon>Eukaryota</taxon>
        <taxon>Ichthyosporea</taxon>
        <taxon>Ichthyophonida</taxon>
        <taxon>Sphaeroforma</taxon>
    </lineage>
</organism>
<keyword evidence="1 2" id="KW-0344">Guanine-nucleotide releasing factor</keyword>
<keyword evidence="5" id="KW-1185">Reference proteome</keyword>
<dbReference type="PANTHER" id="PTHR23113">
    <property type="entry name" value="GUANINE NUCLEOTIDE EXCHANGE FACTOR"/>
    <property type="match status" value="1"/>
</dbReference>
<dbReference type="EMBL" id="KQ247971">
    <property type="protein sequence ID" value="KNC71871.1"/>
    <property type="molecule type" value="Genomic_DNA"/>
</dbReference>
<dbReference type="InterPro" id="IPR001895">
    <property type="entry name" value="RASGEF_cat_dom"/>
</dbReference>
<dbReference type="GO" id="GO:0007265">
    <property type="term" value="P:Ras protein signal transduction"/>
    <property type="evidence" value="ECO:0007669"/>
    <property type="project" value="TreeGrafter"/>
</dbReference>
<dbReference type="GO" id="GO:0005886">
    <property type="term" value="C:plasma membrane"/>
    <property type="evidence" value="ECO:0007669"/>
    <property type="project" value="TreeGrafter"/>
</dbReference>
<evidence type="ECO:0000256" key="1">
    <source>
        <dbReference type="ARBA" id="ARBA00022658"/>
    </source>
</evidence>
<dbReference type="Proteomes" id="UP000054560">
    <property type="component" value="Unassembled WGS sequence"/>
</dbReference>
<dbReference type="Pfam" id="PF00617">
    <property type="entry name" value="RasGEF"/>
    <property type="match status" value="1"/>
</dbReference>
<proteinExistence type="predicted"/>
<dbReference type="InterPro" id="IPR036964">
    <property type="entry name" value="RASGEF_cat_dom_sf"/>
</dbReference>
<name>A0A0L0F5L1_9EUKA</name>
<sequence>MPQRPDSYDILNISTLEIARQMTLIDFDLFAKIKSTELVNQAWNKNGAKAPNICASIHRFNLGMYNKQLDTTIILSGVL</sequence>